<keyword evidence="3" id="KW-1003">Cell membrane</keyword>
<dbReference type="Gene3D" id="3.30.1360.60">
    <property type="entry name" value="Glucose permease domain IIB"/>
    <property type="match status" value="1"/>
</dbReference>
<dbReference type="GO" id="GO:0008982">
    <property type="term" value="F:protein-N(PI)-phosphohistidine-sugar phosphotransferase activity"/>
    <property type="evidence" value="ECO:0007669"/>
    <property type="project" value="InterPro"/>
</dbReference>
<dbReference type="EMBL" id="AGYR01000018">
    <property type="protein sequence ID" value="ENZ17250.1"/>
    <property type="molecule type" value="Genomic_DNA"/>
</dbReference>
<protein>
    <submittedName>
        <fullName evidence="16">PTS system, beta-glucoside-specific IIABC component</fullName>
    </submittedName>
</protein>
<evidence type="ECO:0000256" key="11">
    <source>
        <dbReference type="PROSITE-ProRule" id="PRU00421"/>
    </source>
</evidence>
<evidence type="ECO:0000256" key="4">
    <source>
        <dbReference type="ARBA" id="ARBA00022597"/>
    </source>
</evidence>
<dbReference type="PANTHER" id="PTHR30175">
    <property type="entry name" value="PHOSPHOTRANSFERASE SYSTEM TRANSPORT PROTEIN"/>
    <property type="match status" value="1"/>
</dbReference>
<dbReference type="FunFam" id="2.70.70.10:FF:000001">
    <property type="entry name" value="PTS system glucose-specific IIA component"/>
    <property type="match status" value="1"/>
</dbReference>
<evidence type="ECO:0000259" key="14">
    <source>
        <dbReference type="PROSITE" id="PS51098"/>
    </source>
</evidence>
<feature type="transmembrane region" description="Helical" evidence="12">
    <location>
        <begin position="143"/>
        <end position="163"/>
    </location>
</feature>
<evidence type="ECO:0000256" key="3">
    <source>
        <dbReference type="ARBA" id="ARBA00022475"/>
    </source>
</evidence>
<evidence type="ECO:0000256" key="9">
    <source>
        <dbReference type="ARBA" id="ARBA00022989"/>
    </source>
</evidence>
<dbReference type="SUPFAM" id="SSF51261">
    <property type="entry name" value="Duplicated hybrid motif"/>
    <property type="match status" value="1"/>
</dbReference>
<dbReference type="InterPro" id="IPR001127">
    <property type="entry name" value="PTS_EIIA_1_perm"/>
</dbReference>
<comment type="caution">
    <text evidence="16">The sequence shown here is derived from an EMBL/GenBank/DDBJ whole genome shotgun (WGS) entry which is preliminary data.</text>
</comment>
<feature type="transmembrane region" description="Helical" evidence="12">
    <location>
        <begin position="427"/>
        <end position="449"/>
    </location>
</feature>
<dbReference type="InterPro" id="IPR011055">
    <property type="entry name" value="Dup_hybrid_motif"/>
</dbReference>
<evidence type="ECO:0000256" key="5">
    <source>
        <dbReference type="ARBA" id="ARBA00022679"/>
    </source>
</evidence>
<dbReference type="AlphaFoldDB" id="A0A0E2HC57"/>
<name>A0A0E2HC57_9FIRM</name>
<feature type="transmembrane region" description="Helical" evidence="12">
    <location>
        <begin position="353"/>
        <end position="371"/>
    </location>
</feature>
<feature type="transmembrane region" description="Helical" evidence="12">
    <location>
        <begin position="314"/>
        <end position="333"/>
    </location>
</feature>
<dbReference type="PROSITE" id="PS51103">
    <property type="entry name" value="PTS_EIIC_TYPE_1"/>
    <property type="match status" value="1"/>
</dbReference>
<dbReference type="HOGENOM" id="CLU_012312_2_1_9"/>
<dbReference type="GO" id="GO:0090589">
    <property type="term" value="F:protein-phosphocysteine-trehalose phosphotransferase system transporter activity"/>
    <property type="evidence" value="ECO:0007669"/>
    <property type="project" value="TreeGrafter"/>
</dbReference>
<dbReference type="PATRIC" id="fig|999408.3.peg.2167"/>
<dbReference type="GO" id="GO:0009401">
    <property type="term" value="P:phosphoenolpyruvate-dependent sugar phosphotransferase system"/>
    <property type="evidence" value="ECO:0007669"/>
    <property type="project" value="UniProtKB-KW"/>
</dbReference>
<dbReference type="Proteomes" id="UP000013085">
    <property type="component" value="Unassembled WGS sequence"/>
</dbReference>
<dbReference type="PROSITE" id="PS51093">
    <property type="entry name" value="PTS_EIIA_TYPE_1"/>
    <property type="match status" value="1"/>
</dbReference>
<keyword evidence="7 12" id="KW-0812">Transmembrane</keyword>
<evidence type="ECO:0000256" key="8">
    <source>
        <dbReference type="ARBA" id="ARBA00022777"/>
    </source>
</evidence>
<dbReference type="InterPro" id="IPR001996">
    <property type="entry name" value="PTS_IIB_1"/>
</dbReference>
<dbReference type="PANTHER" id="PTHR30175:SF1">
    <property type="entry name" value="PTS SYSTEM ARBUTIN-, CELLOBIOSE-, AND SALICIN-SPECIFIC EIIBC COMPONENT-RELATED"/>
    <property type="match status" value="1"/>
</dbReference>
<dbReference type="PROSITE" id="PS51098">
    <property type="entry name" value="PTS_EIIB_TYPE_1"/>
    <property type="match status" value="1"/>
</dbReference>
<gene>
    <name evidence="16" type="ORF">HMPREF1090_02020</name>
</gene>
<dbReference type="InterPro" id="IPR003352">
    <property type="entry name" value="PTS_EIIC"/>
</dbReference>
<comment type="subcellular location">
    <subcellularLocation>
        <location evidence="1">Cell membrane</location>
        <topology evidence="1">Multi-pass membrane protein</topology>
    </subcellularLocation>
</comment>
<feature type="transmembrane region" description="Helical" evidence="12">
    <location>
        <begin position="247"/>
        <end position="272"/>
    </location>
</feature>
<keyword evidence="4" id="KW-0762">Sugar transport</keyword>
<dbReference type="InterPro" id="IPR050558">
    <property type="entry name" value="PTS_Sugar-Specific_Components"/>
</dbReference>
<evidence type="ECO:0000256" key="2">
    <source>
        <dbReference type="ARBA" id="ARBA00022448"/>
    </source>
</evidence>
<dbReference type="CDD" id="cd00212">
    <property type="entry name" value="PTS_IIB_glc"/>
    <property type="match status" value="1"/>
</dbReference>
<keyword evidence="8" id="KW-0418">Kinase</keyword>
<sequence length="628" mass="66273">MAFDYAKTAGQILEMVGGKANVEGLTHCITRLRFMLKDMGLPKDSEVEKIPGVLRVIKQGGQYQVVIGNEVTHVFAELQKLGDFSDGGRAENGGPKENLFSRLCAFVAGCMTPLLPAMLGCGMIKVILTLLTAFNLVDTTGSTYIILNTVGDAFFYFMPIMLAYTTAKRLNSNPFLAMVMAAVLLHPDLGALLLQGNTSYFGLPVTSASYSSSVLPVLLMVPFMRWIERFADKICPDMVKVFLKPLIVIFVSVPVVLVVIGPIGAIVGNYLADGVNFLYNKIDWLIIAVLSAIMPFIVMTGMHYALIPICTISLASFGYDAVLITTMFCSNLAQGGASMAVAVKTKDNIVKSTASAAGISAIVAGVTEPAMYGITLKYKTPMIAAVCGAGASGLYSGITHLVGYTMGGSPSALTLIQMIGGEGLANLLNGVIALAISLGVSFLVSLALYKPDPAEAGEKEAASAEETKTPPQEIKPLVERIEIKSPLNGAVISLKEVSDPVFSGGVLGEGAAVIPSDGKVYAPADGMISAVMDSKHAVGITADNQAEILIHVGLDTVNLKGEGFNLHCKMGDRVKAGDLLLEFDLSLLKEKGYDVITPVLISNPADFISIKAAETKEIAAGEVLLTIV</sequence>
<keyword evidence="9 12" id="KW-1133">Transmembrane helix</keyword>
<keyword evidence="5" id="KW-0808">Transferase</keyword>
<dbReference type="InterPro" id="IPR036878">
    <property type="entry name" value="Glu_permease_IIB"/>
</dbReference>
<reference evidence="16 17" key="1">
    <citation type="submission" date="2013-01" db="EMBL/GenBank/DDBJ databases">
        <title>The Genome Sequence of Clostridium clostridioforme 90A8.</title>
        <authorList>
            <consortium name="The Broad Institute Genome Sequencing Platform"/>
            <person name="Earl A."/>
            <person name="Ward D."/>
            <person name="Feldgarden M."/>
            <person name="Gevers D."/>
            <person name="Courvalin P."/>
            <person name="Lambert T."/>
            <person name="Walker B."/>
            <person name="Young S.K."/>
            <person name="Zeng Q."/>
            <person name="Gargeya S."/>
            <person name="Fitzgerald M."/>
            <person name="Haas B."/>
            <person name="Abouelleil A."/>
            <person name="Alvarado L."/>
            <person name="Arachchi H.M."/>
            <person name="Berlin A.M."/>
            <person name="Chapman S.B."/>
            <person name="Dewar J."/>
            <person name="Goldberg J."/>
            <person name="Griggs A."/>
            <person name="Gujja S."/>
            <person name="Hansen M."/>
            <person name="Howarth C."/>
            <person name="Imamovic A."/>
            <person name="Larimer J."/>
            <person name="McCowan C."/>
            <person name="Murphy C."/>
            <person name="Neiman D."/>
            <person name="Pearson M."/>
            <person name="Priest M."/>
            <person name="Roberts A."/>
            <person name="Saif S."/>
            <person name="Shea T."/>
            <person name="Sisk P."/>
            <person name="Sykes S."/>
            <person name="Wortman J."/>
            <person name="Nusbaum C."/>
            <person name="Birren B."/>
        </authorList>
    </citation>
    <scope>NUCLEOTIDE SEQUENCE [LARGE SCALE GENOMIC DNA]</scope>
    <source>
        <strain evidence="16 17">90A8</strain>
    </source>
</reference>
<accession>A0A0E2HC57</accession>
<evidence type="ECO:0000256" key="1">
    <source>
        <dbReference type="ARBA" id="ARBA00004651"/>
    </source>
</evidence>
<keyword evidence="6" id="KW-0598">Phosphotransferase system</keyword>
<feature type="active site" description="Phosphocysteine intermediate; for EIIB activity" evidence="11">
    <location>
        <position position="28"/>
    </location>
</feature>
<evidence type="ECO:0000259" key="15">
    <source>
        <dbReference type="PROSITE" id="PS51103"/>
    </source>
</evidence>
<evidence type="ECO:0000313" key="17">
    <source>
        <dbReference type="Proteomes" id="UP000013085"/>
    </source>
</evidence>
<proteinExistence type="predicted"/>
<dbReference type="GO" id="GO:0016301">
    <property type="term" value="F:kinase activity"/>
    <property type="evidence" value="ECO:0007669"/>
    <property type="project" value="UniProtKB-KW"/>
</dbReference>
<feature type="transmembrane region" description="Helical" evidence="12">
    <location>
        <begin position="284"/>
        <end position="307"/>
    </location>
</feature>
<dbReference type="InterPro" id="IPR018113">
    <property type="entry name" value="PTrfase_EIIB_Cys"/>
</dbReference>
<feature type="transmembrane region" description="Helical" evidence="12">
    <location>
        <begin position="383"/>
        <end position="407"/>
    </location>
</feature>
<evidence type="ECO:0000256" key="10">
    <source>
        <dbReference type="ARBA" id="ARBA00023136"/>
    </source>
</evidence>
<feature type="domain" description="PTS EIIA type-1" evidence="13">
    <location>
        <begin position="499"/>
        <end position="603"/>
    </location>
</feature>
<dbReference type="Gene3D" id="2.70.70.10">
    <property type="entry name" value="Glucose Permease (Domain IIA)"/>
    <property type="match status" value="1"/>
</dbReference>
<feature type="domain" description="PTS EIIB type-1" evidence="14">
    <location>
        <begin position="6"/>
        <end position="88"/>
    </location>
</feature>
<dbReference type="GeneID" id="57960213"/>
<dbReference type="RefSeq" id="WP_002595640.1">
    <property type="nucleotide sequence ID" value="NZ_KB851019.1"/>
</dbReference>
<feature type="transmembrane region" description="Helical" evidence="12">
    <location>
        <begin position="175"/>
        <end position="196"/>
    </location>
</feature>
<dbReference type="Pfam" id="PF00358">
    <property type="entry name" value="PTS_EIIA_1"/>
    <property type="match status" value="1"/>
</dbReference>
<dbReference type="GO" id="GO:0005886">
    <property type="term" value="C:plasma membrane"/>
    <property type="evidence" value="ECO:0007669"/>
    <property type="project" value="UniProtKB-SubCell"/>
</dbReference>
<dbReference type="InterPro" id="IPR011297">
    <property type="entry name" value="PTS_IIABC_b_glu"/>
</dbReference>
<dbReference type="NCBIfam" id="TIGR01995">
    <property type="entry name" value="PTS-II-ABC-beta"/>
    <property type="match status" value="1"/>
</dbReference>
<dbReference type="GO" id="GO:0015771">
    <property type="term" value="P:trehalose transport"/>
    <property type="evidence" value="ECO:0007669"/>
    <property type="project" value="TreeGrafter"/>
</dbReference>
<dbReference type="SUPFAM" id="SSF55604">
    <property type="entry name" value="Glucose permease domain IIB"/>
    <property type="match status" value="1"/>
</dbReference>
<evidence type="ECO:0000259" key="13">
    <source>
        <dbReference type="PROSITE" id="PS51093"/>
    </source>
</evidence>
<feature type="domain" description="PTS EIIC type-1" evidence="15">
    <location>
        <begin position="105"/>
        <end position="460"/>
    </location>
</feature>
<evidence type="ECO:0000256" key="6">
    <source>
        <dbReference type="ARBA" id="ARBA00022683"/>
    </source>
</evidence>
<organism evidence="16 17">
    <name type="scientific">[Clostridium] clostridioforme 90A8</name>
    <dbReference type="NCBI Taxonomy" id="999408"/>
    <lineage>
        <taxon>Bacteria</taxon>
        <taxon>Bacillati</taxon>
        <taxon>Bacillota</taxon>
        <taxon>Clostridia</taxon>
        <taxon>Lachnospirales</taxon>
        <taxon>Lachnospiraceae</taxon>
        <taxon>Enterocloster</taxon>
    </lineage>
</organism>
<dbReference type="NCBIfam" id="TIGR00830">
    <property type="entry name" value="PTBA"/>
    <property type="match status" value="1"/>
</dbReference>
<dbReference type="Pfam" id="PF00367">
    <property type="entry name" value="PTS_EIIB"/>
    <property type="match status" value="1"/>
</dbReference>
<evidence type="ECO:0000313" key="16">
    <source>
        <dbReference type="EMBL" id="ENZ17250.1"/>
    </source>
</evidence>
<evidence type="ECO:0000256" key="7">
    <source>
        <dbReference type="ARBA" id="ARBA00022692"/>
    </source>
</evidence>
<dbReference type="PROSITE" id="PS01035">
    <property type="entry name" value="PTS_EIIB_TYPE_1_CYS"/>
    <property type="match status" value="1"/>
</dbReference>
<evidence type="ECO:0000256" key="12">
    <source>
        <dbReference type="SAM" id="Phobius"/>
    </source>
</evidence>
<feature type="transmembrane region" description="Helical" evidence="12">
    <location>
        <begin position="208"/>
        <end position="227"/>
    </location>
</feature>
<dbReference type="Pfam" id="PF02378">
    <property type="entry name" value="PTS_EIIC"/>
    <property type="match status" value="1"/>
</dbReference>
<keyword evidence="2" id="KW-0813">Transport</keyword>
<feature type="transmembrane region" description="Helical" evidence="12">
    <location>
        <begin position="103"/>
        <end position="131"/>
    </location>
</feature>
<keyword evidence="10 12" id="KW-0472">Membrane</keyword>
<dbReference type="InterPro" id="IPR013013">
    <property type="entry name" value="PTS_EIIC_1"/>
</dbReference>